<proteinExistence type="predicted"/>
<evidence type="ECO:0000313" key="1">
    <source>
        <dbReference type="EMBL" id="GAA2654906.1"/>
    </source>
</evidence>
<evidence type="ECO:0000313" key="2">
    <source>
        <dbReference type="Proteomes" id="UP001501666"/>
    </source>
</evidence>
<protein>
    <submittedName>
        <fullName evidence="1">Uncharacterized protein</fullName>
    </submittedName>
</protein>
<organism evidence="1 2">
    <name type="scientific">Nonomuraea recticatena</name>
    <dbReference type="NCBI Taxonomy" id="46178"/>
    <lineage>
        <taxon>Bacteria</taxon>
        <taxon>Bacillati</taxon>
        <taxon>Actinomycetota</taxon>
        <taxon>Actinomycetes</taxon>
        <taxon>Streptosporangiales</taxon>
        <taxon>Streptosporangiaceae</taxon>
        <taxon>Nonomuraea</taxon>
    </lineage>
</organism>
<name>A0ABN3RKK0_9ACTN</name>
<comment type="caution">
    <text evidence="1">The sequence shown here is derived from an EMBL/GenBank/DDBJ whole genome shotgun (WGS) entry which is preliminary data.</text>
</comment>
<keyword evidence="2" id="KW-1185">Reference proteome</keyword>
<dbReference type="EMBL" id="BAAATE010000005">
    <property type="protein sequence ID" value="GAA2654906.1"/>
    <property type="molecule type" value="Genomic_DNA"/>
</dbReference>
<sequence>MLGMQVVARDGGAVADRVLGPQAREVGAELEQLVDQGGQALVAGEAAE</sequence>
<reference evidence="1 2" key="1">
    <citation type="journal article" date="2019" name="Int. J. Syst. Evol. Microbiol.">
        <title>The Global Catalogue of Microorganisms (GCM) 10K type strain sequencing project: providing services to taxonomists for standard genome sequencing and annotation.</title>
        <authorList>
            <consortium name="The Broad Institute Genomics Platform"/>
            <consortium name="The Broad Institute Genome Sequencing Center for Infectious Disease"/>
            <person name="Wu L."/>
            <person name="Ma J."/>
        </authorList>
    </citation>
    <scope>NUCLEOTIDE SEQUENCE [LARGE SCALE GENOMIC DNA]</scope>
    <source>
        <strain evidence="1 2">JCM 6835</strain>
    </source>
</reference>
<accession>A0ABN3RKK0</accession>
<gene>
    <name evidence="1" type="ORF">GCM10010412_023900</name>
</gene>
<dbReference type="Proteomes" id="UP001501666">
    <property type="component" value="Unassembled WGS sequence"/>
</dbReference>